<protein>
    <submittedName>
        <fullName evidence="2">Uncharacterized protein</fullName>
    </submittedName>
</protein>
<name>A0A6C0KN59_9ZZZZ</name>
<evidence type="ECO:0000256" key="1">
    <source>
        <dbReference type="SAM" id="MobiDB-lite"/>
    </source>
</evidence>
<feature type="compositionally biased region" description="Low complexity" evidence="1">
    <location>
        <begin position="7"/>
        <end position="27"/>
    </location>
</feature>
<dbReference type="AlphaFoldDB" id="A0A6C0KN59"/>
<sequence>MVEPSHTADATDTAYTTDTTDTTDAADTADANDRSIFQVKYEEFADDVIQALPEYAAAIQEAKNCSESERVRRFQEEVKVGNTLSGDIENYSKNPVRILPGVEISEELWASLSDSSKKAIWEHLRILSICCFMETGYSDTTNVPAWMDDVMKDLKEKMEGVDFQSVIKKFMGFFQPGEKGDEKGDDSLPKIPGMEKLFESGFPKIPERFLKGHMAKLAQEIVKEITPEDLGLTKEILENAQKNPSKAFEVLFGTLGNHPEVIEKTIKRIGKRLQQKIMIGQIRPMEIAREAEELMKEFADNKEFVDILSGIKSSFGFEDMETARAAGKEGSARLHLARERLRKKMEKKKQAQQAKDNKST</sequence>
<accession>A0A6C0KN59</accession>
<dbReference type="EMBL" id="MN740936">
    <property type="protein sequence ID" value="QHU18586.1"/>
    <property type="molecule type" value="Genomic_DNA"/>
</dbReference>
<organism evidence="2">
    <name type="scientific">viral metagenome</name>
    <dbReference type="NCBI Taxonomy" id="1070528"/>
    <lineage>
        <taxon>unclassified sequences</taxon>
        <taxon>metagenomes</taxon>
        <taxon>organismal metagenomes</taxon>
    </lineage>
</organism>
<feature type="region of interest" description="Disordered" evidence="1">
    <location>
        <begin position="1"/>
        <end position="27"/>
    </location>
</feature>
<reference evidence="2" key="1">
    <citation type="journal article" date="2020" name="Nature">
        <title>Giant virus diversity and host interactions through global metagenomics.</title>
        <authorList>
            <person name="Schulz F."/>
            <person name="Roux S."/>
            <person name="Paez-Espino D."/>
            <person name="Jungbluth S."/>
            <person name="Walsh D.A."/>
            <person name="Denef V.J."/>
            <person name="McMahon K.D."/>
            <person name="Konstantinidis K.T."/>
            <person name="Eloe-Fadrosh E.A."/>
            <person name="Kyrpides N.C."/>
            <person name="Woyke T."/>
        </authorList>
    </citation>
    <scope>NUCLEOTIDE SEQUENCE</scope>
    <source>
        <strain evidence="2">GVMAG-S-3300013006-158</strain>
    </source>
</reference>
<evidence type="ECO:0000313" key="2">
    <source>
        <dbReference type="EMBL" id="QHU18586.1"/>
    </source>
</evidence>
<proteinExistence type="predicted"/>